<feature type="compositionally biased region" description="Polar residues" evidence="1">
    <location>
        <begin position="1"/>
        <end position="17"/>
    </location>
</feature>
<dbReference type="PANTHER" id="PTHR34776">
    <property type="entry name" value="F17F16.3 PROTEIN"/>
    <property type="match status" value="1"/>
</dbReference>
<keyword evidence="3" id="KW-1185">Reference proteome</keyword>
<protein>
    <recommendedName>
        <fullName evidence="4">BTB domain transcription factor</fullName>
    </recommendedName>
</protein>
<evidence type="ECO:0008006" key="4">
    <source>
        <dbReference type="Google" id="ProtNLM"/>
    </source>
</evidence>
<evidence type="ECO:0000313" key="3">
    <source>
        <dbReference type="Proteomes" id="UP000005446"/>
    </source>
</evidence>
<feature type="compositionally biased region" description="Basic and acidic residues" evidence="1">
    <location>
        <begin position="59"/>
        <end position="72"/>
    </location>
</feature>
<feature type="compositionally biased region" description="Acidic residues" evidence="1">
    <location>
        <begin position="456"/>
        <end position="466"/>
    </location>
</feature>
<feature type="compositionally biased region" description="Basic and acidic residues" evidence="1">
    <location>
        <begin position="444"/>
        <end position="455"/>
    </location>
</feature>
<name>H0ETX9_GLAL7</name>
<gene>
    <name evidence="2" type="ORF">M7I_6202</name>
</gene>
<dbReference type="HOGENOM" id="CLU_024063_1_1_1"/>
<evidence type="ECO:0000313" key="2">
    <source>
        <dbReference type="EMBL" id="EHK97971.1"/>
    </source>
</evidence>
<accession>H0ETX9</accession>
<dbReference type="EMBL" id="AGUE01000167">
    <property type="protein sequence ID" value="EHK97971.1"/>
    <property type="molecule type" value="Genomic_DNA"/>
</dbReference>
<feature type="compositionally biased region" description="Basic and acidic residues" evidence="1">
    <location>
        <begin position="122"/>
        <end position="153"/>
    </location>
</feature>
<dbReference type="OrthoDB" id="1028014at2759"/>
<feature type="region of interest" description="Disordered" evidence="1">
    <location>
        <begin position="1"/>
        <end position="213"/>
    </location>
</feature>
<dbReference type="Proteomes" id="UP000005446">
    <property type="component" value="Unassembled WGS sequence"/>
</dbReference>
<reference evidence="2 3" key="1">
    <citation type="journal article" date="2012" name="Eukaryot. Cell">
        <title>Genome sequence of the fungus Glarea lozoyensis: the first genome sequence of a species from the Helotiaceae family.</title>
        <authorList>
            <person name="Youssar L."/>
            <person name="Gruening B.A."/>
            <person name="Erxleben A."/>
            <person name="Guenther S."/>
            <person name="Huettel W."/>
        </authorList>
    </citation>
    <scope>NUCLEOTIDE SEQUENCE [LARGE SCALE GENOMIC DNA]</scope>
    <source>
        <strain evidence="3">ATCC 74030 / MF5533</strain>
    </source>
</reference>
<dbReference type="PANTHER" id="PTHR34776:SF1">
    <property type="entry name" value="F17F16.3 PROTEIN"/>
    <property type="match status" value="1"/>
</dbReference>
<organism evidence="2 3">
    <name type="scientific">Glarea lozoyensis (strain ATCC 74030 / MF5533)</name>
    <dbReference type="NCBI Taxonomy" id="1104152"/>
    <lineage>
        <taxon>Eukaryota</taxon>
        <taxon>Fungi</taxon>
        <taxon>Dikarya</taxon>
        <taxon>Ascomycota</taxon>
        <taxon>Pezizomycotina</taxon>
        <taxon>Leotiomycetes</taxon>
        <taxon>Helotiales</taxon>
        <taxon>Helotiaceae</taxon>
        <taxon>Glarea</taxon>
    </lineage>
</organism>
<comment type="caution">
    <text evidence="2">The sequence shown here is derived from an EMBL/GenBank/DDBJ whole genome shotgun (WGS) entry which is preliminary data.</text>
</comment>
<feature type="region of interest" description="Disordered" evidence="1">
    <location>
        <begin position="444"/>
        <end position="478"/>
    </location>
</feature>
<proteinExistence type="predicted"/>
<feature type="compositionally biased region" description="Basic and acidic residues" evidence="1">
    <location>
        <begin position="467"/>
        <end position="477"/>
    </location>
</feature>
<sequence>MAGTRSRSGAKATSPNTSTPPKPANTASKKRGAPTDSSAEAPKRKRGRPSKASKALEATQKKEEAKEQKTLEETLTDGATNGEAANGEEKDEEANANGANGADGGEKMTGVETNGNVEEEAKEQTNGHAEAESSNKKDEEKPTPANGEEKSAEKTNGTTSEDAKPQETEEPAKEKNAFDEVKSDEADAHKSAEKEQDTKNEEIKANNDSVVEDSAREAAIPSSILEKGIIYFFFRARVNIDEPQGIEDVARSYIVLRPIPLGAKIGDGPLQDDGKARLLALPKKMLPKSRNDRFLMFVEKQGLTIKDLREQFSGTEYATKTVGTSQTPSATPFAEGVYAITSTGRESHLAYTVTVPKEIGEIQKELGINTKGSFVCSVKNPEAPGPANATIDNPAKYPKELQAKFRGLRWTPLDPELLDYEGTQFLVIGEGVDGGFGKAVDEVKKDAKDETKEKPEEELEKLEEEDHDRVEGLKENDPVFADLGLSSKEYSHLETTW</sequence>
<feature type="compositionally biased region" description="Basic and acidic residues" evidence="1">
    <location>
        <begin position="161"/>
        <end position="205"/>
    </location>
</feature>
<dbReference type="AlphaFoldDB" id="H0ETX9"/>
<evidence type="ECO:0000256" key="1">
    <source>
        <dbReference type="SAM" id="MobiDB-lite"/>
    </source>
</evidence>
<dbReference type="InParanoid" id="H0ETX9"/>